<dbReference type="Proteomes" id="UP000507470">
    <property type="component" value="Unassembled WGS sequence"/>
</dbReference>
<reference evidence="2 3" key="1">
    <citation type="submission" date="2020-06" db="EMBL/GenBank/DDBJ databases">
        <authorList>
            <person name="Li R."/>
            <person name="Bekaert M."/>
        </authorList>
    </citation>
    <scope>NUCLEOTIDE SEQUENCE [LARGE SCALE GENOMIC DNA]</scope>
    <source>
        <strain evidence="3">wild</strain>
    </source>
</reference>
<evidence type="ECO:0008006" key="4">
    <source>
        <dbReference type="Google" id="ProtNLM"/>
    </source>
</evidence>
<feature type="compositionally biased region" description="Basic and acidic residues" evidence="1">
    <location>
        <begin position="36"/>
        <end position="47"/>
    </location>
</feature>
<sequence>MSENSWKIVNERRQVKEKVLTAITRQQKKQTQEQYSNKDKEVKKSCKQDKRNFVEQLAKEAEAACSKGDIKTLYNIPKQLSGKPPTSNTPIKDKDNKTLTQLDEQLERWKEHFEQVLNRLSPTDPPELQNDPTLNIKTSKITKAELTKAIKSLKNGKAGGIDNILPEAIKVLDDTSVLRLRCRKGTFRKKVWRTKETNNLVCRKLENCKPIREGFAKDIVKFADLLDIAVMNMKAAGRFQGLKNGSLYNKLQRMMTESMLSRYHHETIHG</sequence>
<organism evidence="2 3">
    <name type="scientific">Mytilus coruscus</name>
    <name type="common">Sea mussel</name>
    <dbReference type="NCBI Taxonomy" id="42192"/>
    <lineage>
        <taxon>Eukaryota</taxon>
        <taxon>Metazoa</taxon>
        <taxon>Spiralia</taxon>
        <taxon>Lophotrochozoa</taxon>
        <taxon>Mollusca</taxon>
        <taxon>Bivalvia</taxon>
        <taxon>Autobranchia</taxon>
        <taxon>Pteriomorphia</taxon>
        <taxon>Mytilida</taxon>
        <taxon>Mytiloidea</taxon>
        <taxon>Mytilidae</taxon>
        <taxon>Mytilinae</taxon>
        <taxon>Mytilus</taxon>
    </lineage>
</organism>
<evidence type="ECO:0000313" key="3">
    <source>
        <dbReference type="Proteomes" id="UP000507470"/>
    </source>
</evidence>
<keyword evidence="3" id="KW-1185">Reference proteome</keyword>
<gene>
    <name evidence="2" type="ORF">MCOR_57216</name>
</gene>
<dbReference type="EMBL" id="CACVKT020010231">
    <property type="protein sequence ID" value="CAC5425385.1"/>
    <property type="molecule type" value="Genomic_DNA"/>
</dbReference>
<feature type="region of interest" description="Disordered" evidence="1">
    <location>
        <begin position="24"/>
        <end position="47"/>
    </location>
</feature>
<dbReference type="OrthoDB" id="6123744at2759"/>
<proteinExistence type="predicted"/>
<evidence type="ECO:0000313" key="2">
    <source>
        <dbReference type="EMBL" id="CAC5425385.1"/>
    </source>
</evidence>
<evidence type="ECO:0000256" key="1">
    <source>
        <dbReference type="SAM" id="MobiDB-lite"/>
    </source>
</evidence>
<feature type="region of interest" description="Disordered" evidence="1">
    <location>
        <begin position="76"/>
        <end position="96"/>
    </location>
</feature>
<protein>
    <recommendedName>
        <fullName evidence="4">Reverse transcriptase domain-containing protein</fullName>
    </recommendedName>
</protein>
<accession>A0A6J8F0V9</accession>
<dbReference type="AlphaFoldDB" id="A0A6J8F0V9"/>
<name>A0A6J8F0V9_MYTCO</name>